<organism evidence="3 4">
    <name type="scientific">Epilithonimonas mollis</name>
    <dbReference type="NCBI Taxonomy" id="216903"/>
    <lineage>
        <taxon>Bacteria</taxon>
        <taxon>Pseudomonadati</taxon>
        <taxon>Bacteroidota</taxon>
        <taxon>Flavobacteriia</taxon>
        <taxon>Flavobacteriales</taxon>
        <taxon>Weeksellaceae</taxon>
        <taxon>Chryseobacterium group</taxon>
        <taxon>Epilithonimonas</taxon>
    </lineage>
</organism>
<keyword evidence="2" id="KW-0732">Signal</keyword>
<evidence type="ECO:0000313" key="3">
    <source>
        <dbReference type="EMBL" id="SHK62168.1"/>
    </source>
</evidence>
<feature type="compositionally biased region" description="Basic and acidic residues" evidence="1">
    <location>
        <begin position="142"/>
        <end position="153"/>
    </location>
</feature>
<feature type="compositionally biased region" description="Polar residues" evidence="1">
    <location>
        <begin position="91"/>
        <end position="131"/>
    </location>
</feature>
<feature type="chain" id="PRO_5013200868" evidence="2">
    <location>
        <begin position="22"/>
        <end position="153"/>
    </location>
</feature>
<evidence type="ECO:0000313" key="4">
    <source>
        <dbReference type="Proteomes" id="UP000184498"/>
    </source>
</evidence>
<dbReference type="RefSeq" id="WP_139258343.1">
    <property type="nucleotide sequence ID" value="NZ_FRAM01000004.1"/>
</dbReference>
<dbReference type="EMBL" id="FRAM01000004">
    <property type="protein sequence ID" value="SHK62168.1"/>
    <property type="molecule type" value="Genomic_DNA"/>
</dbReference>
<dbReference type="OrthoDB" id="1255716at2"/>
<evidence type="ECO:0000256" key="2">
    <source>
        <dbReference type="SAM" id="SignalP"/>
    </source>
</evidence>
<proteinExistence type="predicted"/>
<keyword evidence="4" id="KW-1185">Reference proteome</keyword>
<evidence type="ECO:0000256" key="1">
    <source>
        <dbReference type="SAM" id="MobiDB-lite"/>
    </source>
</evidence>
<gene>
    <name evidence="3" type="ORF">SAMN05444371_3025</name>
</gene>
<reference evidence="4" key="1">
    <citation type="submission" date="2016-11" db="EMBL/GenBank/DDBJ databases">
        <authorList>
            <person name="Varghese N."/>
            <person name="Submissions S."/>
        </authorList>
    </citation>
    <scope>NUCLEOTIDE SEQUENCE [LARGE SCALE GENOMIC DNA]</scope>
    <source>
        <strain evidence="4">DSM 18016</strain>
    </source>
</reference>
<dbReference type="PROSITE" id="PS51257">
    <property type="entry name" value="PROKAR_LIPOPROTEIN"/>
    <property type="match status" value="1"/>
</dbReference>
<dbReference type="STRING" id="216903.SAMN05444371_3025"/>
<feature type="signal peptide" evidence="2">
    <location>
        <begin position="1"/>
        <end position="21"/>
    </location>
</feature>
<feature type="region of interest" description="Disordered" evidence="1">
    <location>
        <begin position="91"/>
        <end position="153"/>
    </location>
</feature>
<name>A0A1M6TZB4_9FLAO</name>
<dbReference type="AlphaFoldDB" id="A0A1M6TZB4"/>
<feature type="compositionally biased region" description="Low complexity" evidence="1">
    <location>
        <begin position="132"/>
        <end position="141"/>
    </location>
</feature>
<sequence>MKNSIKIIIATLALTMVSCVAGTSSYAYNDPYSEGYSDGYRDGYFRSPDGYWYAPNVVYLDNNNNYYRNGAIYNSRNRLSNNLIISPKRNSLHNQNIRIQPNRTQRNSGMLQTDQQNTKTQPTRKTPNSIRTTPQQQTQPQREVRSGENSGRR</sequence>
<accession>A0A1M6TZB4</accession>
<dbReference type="Proteomes" id="UP000184498">
    <property type="component" value="Unassembled WGS sequence"/>
</dbReference>
<protein>
    <submittedName>
        <fullName evidence="3">Uncharacterized protein</fullName>
    </submittedName>
</protein>